<evidence type="ECO:0000256" key="3">
    <source>
        <dbReference type="ARBA" id="ARBA00022679"/>
    </source>
</evidence>
<gene>
    <name evidence="6" type="ORF">EIP75_00450</name>
</gene>
<feature type="domain" description="Histidine kinase" evidence="5">
    <location>
        <begin position="384"/>
        <end position="607"/>
    </location>
</feature>
<comment type="caution">
    <text evidence="6">The sequence shown here is derived from an EMBL/GenBank/DDBJ whole genome shotgun (WGS) entry which is preliminary data.</text>
</comment>
<accession>A0A426VH97</accession>
<keyword evidence="3" id="KW-0808">Transferase</keyword>
<protein>
    <recommendedName>
        <fullName evidence="2">histidine kinase</fullName>
        <ecNumber evidence="2">2.7.13.3</ecNumber>
    </recommendedName>
</protein>
<dbReference type="EC" id="2.7.13.3" evidence="2"/>
<sequence>MRWLTVPLLGVALLLGWTDGRGRLESAAIDHLAALHGRPAPDDILIVAIDEPSLAALGRWPWRRTVHAALLDRLGQSGVRGVGLDVILSEPDTEHPQDDALLAEAMRGSVPVVLPLIMTVGPGGLPRPAEPVPLLAEAAKALGHIHVELDADGVARSVFLKEGTPGRWWSHFSLALLGIAGQAPPEASLPGQRRPGNDASGAGWQRDHWTQIPYAGPPGHFQRVSYVDVLEGRVPPQVLRGKLVLVGATAVGLGDAYPTPMASHDALMPGVEVSANVADALRQGLSLRRAEPWENALLAVLVTGLLLAGVRRLSPRQGLCLVAAAMAGTAGLAWLALRLGGVQVSPLPVFGALALAYALSSWRRLEAARHQEALRREQEAVWRFISHDMRAPQAAILALVQRWRASGAAPDGELLGRVEAHARRSLTLADDHVQLARARSGGMKQPLDLRDVLADAVDQQWALAEARRIRLTCELPEGEALVQGDRTLLVRALVNLLGNAVRFSPDGGSVRCSLALHAGAWWMRVSDDGPGVPAELRPRLFQPFAQALSVDDEARRATADQAATGTGLGLVFVRTVAERHGGWADLDEGQRSDAGPGASFFIRLPRG</sequence>
<dbReference type="Pfam" id="PF02518">
    <property type="entry name" value="HATPase_c"/>
    <property type="match status" value="1"/>
</dbReference>
<evidence type="ECO:0000313" key="7">
    <source>
        <dbReference type="Proteomes" id="UP000269265"/>
    </source>
</evidence>
<proteinExistence type="predicted"/>
<evidence type="ECO:0000259" key="5">
    <source>
        <dbReference type="PROSITE" id="PS50109"/>
    </source>
</evidence>
<dbReference type="SUPFAM" id="SSF55874">
    <property type="entry name" value="ATPase domain of HSP90 chaperone/DNA topoisomerase II/histidine kinase"/>
    <property type="match status" value="1"/>
</dbReference>
<dbReference type="CDD" id="cd00075">
    <property type="entry name" value="HATPase"/>
    <property type="match status" value="1"/>
</dbReference>
<dbReference type="RefSeq" id="WP_125241253.1">
    <property type="nucleotide sequence ID" value="NZ_RSED01000001.1"/>
</dbReference>
<dbReference type="PROSITE" id="PS50109">
    <property type="entry name" value="HIS_KIN"/>
    <property type="match status" value="1"/>
</dbReference>
<dbReference type="PRINTS" id="PR00344">
    <property type="entry name" value="BCTRLSENSOR"/>
</dbReference>
<dbReference type="EMBL" id="RSED01000001">
    <property type="protein sequence ID" value="RRS06110.1"/>
    <property type="molecule type" value="Genomic_DNA"/>
</dbReference>
<dbReference type="AlphaFoldDB" id="A0A426VH97"/>
<evidence type="ECO:0000256" key="1">
    <source>
        <dbReference type="ARBA" id="ARBA00000085"/>
    </source>
</evidence>
<keyword evidence="4" id="KW-0418">Kinase</keyword>
<comment type="catalytic activity">
    <reaction evidence="1">
        <text>ATP + protein L-histidine = ADP + protein N-phospho-L-histidine.</text>
        <dbReference type="EC" id="2.7.13.3"/>
    </reaction>
</comment>
<evidence type="ECO:0000313" key="6">
    <source>
        <dbReference type="EMBL" id="RRS06110.1"/>
    </source>
</evidence>
<dbReference type="InterPro" id="IPR036890">
    <property type="entry name" value="HATPase_C_sf"/>
</dbReference>
<dbReference type="SMART" id="SM00387">
    <property type="entry name" value="HATPase_c"/>
    <property type="match status" value="1"/>
</dbReference>
<dbReference type="Gene3D" id="1.10.287.130">
    <property type="match status" value="1"/>
</dbReference>
<dbReference type="GO" id="GO:0009927">
    <property type="term" value="F:histidine phosphotransfer kinase activity"/>
    <property type="evidence" value="ECO:0007669"/>
    <property type="project" value="TreeGrafter"/>
</dbReference>
<evidence type="ECO:0000256" key="2">
    <source>
        <dbReference type="ARBA" id="ARBA00012438"/>
    </source>
</evidence>
<dbReference type="InterPro" id="IPR005467">
    <property type="entry name" value="His_kinase_dom"/>
</dbReference>
<organism evidence="6 7">
    <name type="scientific">Aquabacterium soli</name>
    <dbReference type="NCBI Taxonomy" id="2493092"/>
    <lineage>
        <taxon>Bacteria</taxon>
        <taxon>Pseudomonadati</taxon>
        <taxon>Pseudomonadota</taxon>
        <taxon>Betaproteobacteria</taxon>
        <taxon>Burkholderiales</taxon>
        <taxon>Aquabacterium</taxon>
    </lineage>
</organism>
<dbReference type="GO" id="GO:0005886">
    <property type="term" value="C:plasma membrane"/>
    <property type="evidence" value="ECO:0007669"/>
    <property type="project" value="TreeGrafter"/>
</dbReference>
<dbReference type="OrthoDB" id="9806704at2"/>
<dbReference type="GO" id="GO:0000155">
    <property type="term" value="F:phosphorelay sensor kinase activity"/>
    <property type="evidence" value="ECO:0007669"/>
    <property type="project" value="InterPro"/>
</dbReference>
<dbReference type="SMART" id="SM01080">
    <property type="entry name" value="CHASE2"/>
    <property type="match status" value="1"/>
</dbReference>
<dbReference type="Proteomes" id="UP000269265">
    <property type="component" value="Unassembled WGS sequence"/>
</dbReference>
<dbReference type="InterPro" id="IPR007890">
    <property type="entry name" value="CHASE2"/>
</dbReference>
<name>A0A426VH97_9BURK</name>
<dbReference type="PANTHER" id="PTHR43047:SF72">
    <property type="entry name" value="OSMOSENSING HISTIDINE PROTEIN KINASE SLN1"/>
    <property type="match status" value="1"/>
</dbReference>
<dbReference type="InterPro" id="IPR003594">
    <property type="entry name" value="HATPase_dom"/>
</dbReference>
<dbReference type="InterPro" id="IPR004358">
    <property type="entry name" value="Sig_transdc_His_kin-like_C"/>
</dbReference>
<dbReference type="SUPFAM" id="SSF47384">
    <property type="entry name" value="Homodimeric domain of signal transducing histidine kinase"/>
    <property type="match status" value="1"/>
</dbReference>
<dbReference type="PANTHER" id="PTHR43047">
    <property type="entry name" value="TWO-COMPONENT HISTIDINE PROTEIN KINASE"/>
    <property type="match status" value="1"/>
</dbReference>
<dbReference type="Gene3D" id="3.30.565.10">
    <property type="entry name" value="Histidine kinase-like ATPase, C-terminal domain"/>
    <property type="match status" value="1"/>
</dbReference>
<dbReference type="Pfam" id="PF05226">
    <property type="entry name" value="CHASE2"/>
    <property type="match status" value="1"/>
</dbReference>
<keyword evidence="7" id="KW-1185">Reference proteome</keyword>
<evidence type="ECO:0000256" key="4">
    <source>
        <dbReference type="ARBA" id="ARBA00022777"/>
    </source>
</evidence>
<dbReference type="InterPro" id="IPR036097">
    <property type="entry name" value="HisK_dim/P_sf"/>
</dbReference>
<reference evidence="6 7" key="1">
    <citation type="submission" date="2018-12" db="EMBL/GenBank/DDBJ databases">
        <title>The whole draft genome of Aquabacterium sp. SJQ9.</title>
        <authorList>
            <person name="Sun L."/>
            <person name="Gao X."/>
            <person name="Chen W."/>
            <person name="Huang K."/>
        </authorList>
    </citation>
    <scope>NUCLEOTIDE SEQUENCE [LARGE SCALE GENOMIC DNA]</scope>
    <source>
        <strain evidence="6 7">SJQ9</strain>
    </source>
</reference>